<keyword evidence="2 5" id="KW-0812">Transmembrane</keyword>
<keyword evidence="3 5" id="KW-1133">Transmembrane helix</keyword>
<gene>
    <name evidence="6" type="ORF">UFOPK3139_00403</name>
    <name evidence="7" type="ORF">UFOPK3967_00317</name>
</gene>
<feature type="transmembrane region" description="Helical" evidence="5">
    <location>
        <begin position="161"/>
        <end position="186"/>
    </location>
</feature>
<sequence length="459" mass="48407">MSSPPPTPDVASLLDRATEALRAQADVTVHLVRWIVLGAISGALAGLSSYVFLEGLDEVTEFRLSHDWLVWLLPAAGLVVGLVYRYLGGRAVHGNELLLDEIHEPTTWVPRRMAPLVLGGTWLTHLVGGSAGREGTALQMSGSLTDLFSRVVRLRPDDRRLLLISSLGGAFGAVFGVPLAGAVFALEVQTIGRIRYEALVPALTASLVGDLVVQGLGYDHEVRRQFDIPLDGVLLAKVAIAGVAFGLTAAAFSALAHAIKGLLARVLPWSPLRPFVGGVALLALVLLCGHDYSGLSLPLVDRSLAGEHLSFVVFALKLLFTAITLGSGFPGGEVTPLFVIGGTLGAALGTPLHVDVALLAAVGFVAVFAGAANTPLACAIMGVELFGAGATLPFAVGCVVAYIFSSHRGIYPTQRIDMAKGSWRIEARGSRVNKQRGQVVPRSSRAVKLHEHLSRFSPR</sequence>
<evidence type="ECO:0000256" key="5">
    <source>
        <dbReference type="SAM" id="Phobius"/>
    </source>
</evidence>
<name>A0A6J6Z7N8_9ZZZZ</name>
<dbReference type="GO" id="GO:0015108">
    <property type="term" value="F:chloride transmembrane transporter activity"/>
    <property type="evidence" value="ECO:0007669"/>
    <property type="project" value="InterPro"/>
</dbReference>
<dbReference type="AlphaFoldDB" id="A0A6J6Z7N8"/>
<dbReference type="PANTHER" id="PTHR43427">
    <property type="entry name" value="CHLORIDE CHANNEL PROTEIN CLC-E"/>
    <property type="match status" value="1"/>
</dbReference>
<accession>A0A6J6Z7N8</accession>
<feature type="transmembrane region" description="Helical" evidence="5">
    <location>
        <begin position="68"/>
        <end position="87"/>
    </location>
</feature>
<dbReference type="InterPro" id="IPR050368">
    <property type="entry name" value="ClC-type_chloride_channel"/>
</dbReference>
<protein>
    <submittedName>
        <fullName evidence="6">Unannotated protein</fullName>
    </submittedName>
</protein>
<keyword evidence="4 5" id="KW-0472">Membrane</keyword>
<feature type="transmembrane region" description="Helical" evidence="5">
    <location>
        <begin position="271"/>
        <end position="289"/>
    </location>
</feature>
<feature type="transmembrane region" description="Helical" evidence="5">
    <location>
        <begin position="385"/>
        <end position="404"/>
    </location>
</feature>
<feature type="transmembrane region" description="Helical" evidence="5">
    <location>
        <begin position="309"/>
        <end position="332"/>
    </location>
</feature>
<organism evidence="6">
    <name type="scientific">freshwater metagenome</name>
    <dbReference type="NCBI Taxonomy" id="449393"/>
    <lineage>
        <taxon>unclassified sequences</taxon>
        <taxon>metagenomes</taxon>
        <taxon>ecological metagenomes</taxon>
    </lineage>
</organism>
<proteinExistence type="predicted"/>
<evidence type="ECO:0000256" key="4">
    <source>
        <dbReference type="ARBA" id="ARBA00023136"/>
    </source>
</evidence>
<evidence type="ECO:0000256" key="1">
    <source>
        <dbReference type="ARBA" id="ARBA00004141"/>
    </source>
</evidence>
<dbReference type="EMBL" id="CAFBOS010000011">
    <property type="protein sequence ID" value="CAB4980278.1"/>
    <property type="molecule type" value="Genomic_DNA"/>
</dbReference>
<evidence type="ECO:0000313" key="6">
    <source>
        <dbReference type="EMBL" id="CAB4816624.1"/>
    </source>
</evidence>
<feature type="transmembrane region" description="Helical" evidence="5">
    <location>
        <begin position="31"/>
        <end position="53"/>
    </location>
</feature>
<dbReference type="InterPro" id="IPR014743">
    <property type="entry name" value="Cl-channel_core"/>
</dbReference>
<evidence type="ECO:0000256" key="2">
    <source>
        <dbReference type="ARBA" id="ARBA00022692"/>
    </source>
</evidence>
<dbReference type="InterPro" id="IPR001807">
    <property type="entry name" value="ClC"/>
</dbReference>
<evidence type="ECO:0000256" key="3">
    <source>
        <dbReference type="ARBA" id="ARBA00022989"/>
    </source>
</evidence>
<reference evidence="6" key="1">
    <citation type="submission" date="2020-05" db="EMBL/GenBank/DDBJ databases">
        <authorList>
            <person name="Chiriac C."/>
            <person name="Salcher M."/>
            <person name="Ghai R."/>
            <person name="Kavagutti S V."/>
        </authorList>
    </citation>
    <scope>NUCLEOTIDE SEQUENCE</scope>
</reference>
<dbReference type="Pfam" id="PF00654">
    <property type="entry name" value="Voltage_CLC"/>
    <property type="match status" value="1"/>
</dbReference>
<dbReference type="EMBL" id="CAFABA010000010">
    <property type="protein sequence ID" value="CAB4816624.1"/>
    <property type="molecule type" value="Genomic_DNA"/>
</dbReference>
<feature type="transmembrane region" description="Helical" evidence="5">
    <location>
        <begin position="238"/>
        <end position="259"/>
    </location>
</feature>
<dbReference type="PANTHER" id="PTHR43427:SF12">
    <property type="entry name" value="CHLORIDE TRANSPORTER"/>
    <property type="match status" value="1"/>
</dbReference>
<feature type="transmembrane region" description="Helical" evidence="5">
    <location>
        <begin position="352"/>
        <end position="373"/>
    </location>
</feature>
<feature type="transmembrane region" description="Helical" evidence="5">
    <location>
        <begin position="198"/>
        <end position="218"/>
    </location>
</feature>
<dbReference type="Gene3D" id="1.10.3080.10">
    <property type="entry name" value="Clc chloride channel"/>
    <property type="match status" value="1"/>
</dbReference>
<dbReference type="SUPFAM" id="SSF81340">
    <property type="entry name" value="Clc chloride channel"/>
    <property type="match status" value="1"/>
</dbReference>
<dbReference type="GO" id="GO:0016020">
    <property type="term" value="C:membrane"/>
    <property type="evidence" value="ECO:0007669"/>
    <property type="project" value="UniProtKB-SubCell"/>
</dbReference>
<comment type="subcellular location">
    <subcellularLocation>
        <location evidence="1">Membrane</location>
        <topology evidence="1">Multi-pass membrane protein</topology>
    </subcellularLocation>
</comment>
<evidence type="ECO:0000313" key="7">
    <source>
        <dbReference type="EMBL" id="CAB4980278.1"/>
    </source>
</evidence>